<evidence type="ECO:0000256" key="3">
    <source>
        <dbReference type="ARBA" id="ARBA00023002"/>
    </source>
</evidence>
<proteinExistence type="inferred from homology"/>
<keyword evidence="1 6" id="KW-0575">Peroxidase</keyword>
<evidence type="ECO:0000259" key="7">
    <source>
        <dbReference type="PROSITE" id="PS51352"/>
    </source>
</evidence>
<keyword evidence="3 6" id="KW-0560">Oxidoreductase</keyword>
<dbReference type="CDD" id="cd03013">
    <property type="entry name" value="PRX5_like"/>
    <property type="match status" value="1"/>
</dbReference>
<dbReference type="InterPro" id="IPR036249">
    <property type="entry name" value="Thioredoxin-like_sf"/>
</dbReference>
<dbReference type="FunFam" id="3.40.30.10:FF:000020">
    <property type="entry name" value="Peroxiredoxin"/>
    <property type="match status" value="1"/>
</dbReference>
<dbReference type="InterPro" id="IPR013766">
    <property type="entry name" value="Thioredoxin_domain"/>
</dbReference>
<dbReference type="GO" id="GO:0045454">
    <property type="term" value="P:cell redox homeostasis"/>
    <property type="evidence" value="ECO:0007669"/>
    <property type="project" value="TreeGrafter"/>
</dbReference>
<keyword evidence="9" id="KW-1185">Reference proteome</keyword>
<dbReference type="GO" id="GO:0008379">
    <property type="term" value="F:thioredoxin peroxidase activity"/>
    <property type="evidence" value="ECO:0007669"/>
    <property type="project" value="InterPro"/>
</dbReference>
<organism evidence="8 9">
    <name type="scientific">Marinobacterium lacunae</name>
    <dbReference type="NCBI Taxonomy" id="1232683"/>
    <lineage>
        <taxon>Bacteria</taxon>
        <taxon>Pseudomonadati</taxon>
        <taxon>Pseudomonadota</taxon>
        <taxon>Gammaproteobacteria</taxon>
        <taxon>Oceanospirillales</taxon>
        <taxon>Oceanospirillaceae</taxon>
        <taxon>Marinobacterium</taxon>
    </lineage>
</organism>
<name>A0A081G2Y3_9GAMM</name>
<dbReference type="GO" id="GO:0042744">
    <property type="term" value="P:hydrogen peroxide catabolic process"/>
    <property type="evidence" value="ECO:0007669"/>
    <property type="project" value="TreeGrafter"/>
</dbReference>
<comment type="similarity">
    <text evidence="6">Belongs to the peroxiredoxin family. Prx5 subfamily.</text>
</comment>
<dbReference type="AlphaFoldDB" id="A0A081G2Y3"/>
<feature type="active site" description="Cysteine sulfenic acid (-SOH) intermediate" evidence="5">
    <location>
        <position position="49"/>
    </location>
</feature>
<dbReference type="OrthoDB" id="9800621at2"/>
<dbReference type="Pfam" id="PF08534">
    <property type="entry name" value="Redoxin"/>
    <property type="match status" value="1"/>
</dbReference>
<evidence type="ECO:0000256" key="6">
    <source>
        <dbReference type="RuleBase" id="RU366011"/>
    </source>
</evidence>
<keyword evidence="2 6" id="KW-0049">Antioxidant</keyword>
<accession>A0A081G2Y3</accession>
<dbReference type="GO" id="GO:0034599">
    <property type="term" value="P:cellular response to oxidative stress"/>
    <property type="evidence" value="ECO:0007669"/>
    <property type="project" value="InterPro"/>
</dbReference>
<dbReference type="eggNOG" id="COG0678">
    <property type="taxonomic scope" value="Bacteria"/>
</dbReference>
<dbReference type="SUPFAM" id="SSF52833">
    <property type="entry name" value="Thioredoxin-like"/>
    <property type="match status" value="1"/>
</dbReference>
<dbReference type="GO" id="GO:0005737">
    <property type="term" value="C:cytoplasm"/>
    <property type="evidence" value="ECO:0007669"/>
    <property type="project" value="TreeGrafter"/>
</dbReference>
<evidence type="ECO:0000313" key="8">
    <source>
        <dbReference type="EMBL" id="KEA65138.1"/>
    </source>
</evidence>
<dbReference type="STRING" id="1232683.ADIMK_0840"/>
<comment type="function">
    <text evidence="6">Thiol-specific peroxidase that catalyzes the reduction of hydrogen peroxide and organic hydroperoxides to water and alcohols, respectively. Plays a role in cell protection against oxidative stress by detoxifying peroxides.</text>
</comment>
<dbReference type="EC" id="1.11.1.27" evidence="6"/>
<dbReference type="Gene3D" id="3.40.30.10">
    <property type="entry name" value="Glutaredoxin"/>
    <property type="match status" value="1"/>
</dbReference>
<dbReference type="RefSeq" id="WP_036183945.1">
    <property type="nucleotide sequence ID" value="NZ_JMQN01000013.1"/>
</dbReference>
<sequence>MAIQVGDKLPSVTFKVMGENGPESVTTDDLFAGKKVVLFAVPGAFTPGCTITHLPGFVVNADKIKAKGVDSIVCLAVNDAFVMDAWGKSQNAEEIIMLADGSAVFTKEIGLEKDLTEGGLGIRSQRYAMIVNDGTVELLNVDDKGVDKSSAETILAAL</sequence>
<dbReference type="InterPro" id="IPR037944">
    <property type="entry name" value="PRX5-like"/>
</dbReference>
<keyword evidence="4 6" id="KW-0676">Redox-active center</keyword>
<comment type="catalytic activity">
    <reaction evidence="6">
        <text>a hydroperoxide + 2 glutathione = an alcohol + glutathione disulfide + H2O</text>
        <dbReference type="Rhea" id="RHEA:62632"/>
        <dbReference type="ChEBI" id="CHEBI:15377"/>
        <dbReference type="ChEBI" id="CHEBI:30879"/>
        <dbReference type="ChEBI" id="CHEBI:35924"/>
        <dbReference type="ChEBI" id="CHEBI:57925"/>
        <dbReference type="ChEBI" id="CHEBI:58297"/>
        <dbReference type="EC" id="1.11.1.27"/>
    </reaction>
</comment>
<evidence type="ECO:0000313" key="9">
    <source>
        <dbReference type="Proteomes" id="UP000028252"/>
    </source>
</evidence>
<dbReference type="InterPro" id="IPR013740">
    <property type="entry name" value="Redoxin"/>
</dbReference>
<protein>
    <recommendedName>
        <fullName evidence="6">Glutathione-dependent peroxiredoxin</fullName>
        <ecNumber evidence="6">1.11.1.27</ecNumber>
    </recommendedName>
</protein>
<evidence type="ECO:0000256" key="2">
    <source>
        <dbReference type="ARBA" id="ARBA00022862"/>
    </source>
</evidence>
<feature type="domain" description="Thioredoxin" evidence="7">
    <location>
        <begin position="3"/>
        <end position="158"/>
    </location>
</feature>
<comment type="caution">
    <text evidence="8">The sequence shown here is derived from an EMBL/GenBank/DDBJ whole genome shotgun (WGS) entry which is preliminary data.</text>
</comment>
<dbReference type="Proteomes" id="UP000028252">
    <property type="component" value="Unassembled WGS sequence"/>
</dbReference>
<dbReference type="EMBL" id="JMQN01000013">
    <property type="protein sequence ID" value="KEA65138.1"/>
    <property type="molecule type" value="Genomic_DNA"/>
</dbReference>
<dbReference type="PROSITE" id="PS51352">
    <property type="entry name" value="THIOREDOXIN_2"/>
    <property type="match status" value="1"/>
</dbReference>
<evidence type="ECO:0000256" key="4">
    <source>
        <dbReference type="ARBA" id="ARBA00023284"/>
    </source>
</evidence>
<evidence type="ECO:0000256" key="5">
    <source>
        <dbReference type="PIRSR" id="PIRSR637944-1"/>
    </source>
</evidence>
<dbReference type="PANTHER" id="PTHR10430:SF16">
    <property type="entry name" value="PEROXIREDOXIN-5, MITOCHONDRIAL"/>
    <property type="match status" value="1"/>
</dbReference>
<dbReference type="PANTHER" id="PTHR10430">
    <property type="entry name" value="PEROXIREDOXIN"/>
    <property type="match status" value="1"/>
</dbReference>
<evidence type="ECO:0000256" key="1">
    <source>
        <dbReference type="ARBA" id="ARBA00022559"/>
    </source>
</evidence>
<gene>
    <name evidence="8" type="ORF">ADIMK_0840</name>
</gene>
<dbReference type="PATRIC" id="fig|1232683.4.peg.832"/>
<reference evidence="8 9" key="1">
    <citation type="submission" date="2014-04" db="EMBL/GenBank/DDBJ databases">
        <title>Marinobacterium kochiensis sp. nov., isolated from sediment sample collected from Kochi backwaters in Kerala, India.</title>
        <authorList>
            <person name="Singh A."/>
            <person name="Pinnaka A.K."/>
        </authorList>
    </citation>
    <scope>NUCLEOTIDE SEQUENCE [LARGE SCALE GENOMIC DNA]</scope>
    <source>
        <strain evidence="8 9">AK27</strain>
    </source>
</reference>